<reference evidence="3" key="1">
    <citation type="submission" date="2021-01" db="EMBL/GenBank/DDBJ databases">
        <authorList>
            <person name="Corre E."/>
            <person name="Pelletier E."/>
            <person name="Niang G."/>
            <person name="Scheremetjew M."/>
            <person name="Finn R."/>
            <person name="Kale V."/>
            <person name="Holt S."/>
            <person name="Cochrane G."/>
            <person name="Meng A."/>
            <person name="Brown T."/>
            <person name="Cohen L."/>
        </authorList>
    </citation>
    <scope>NUCLEOTIDE SEQUENCE</scope>
    <source>
        <strain evidence="3">NIES-2562</strain>
    </source>
</reference>
<dbReference type="Pfam" id="PF05199">
    <property type="entry name" value="GMC_oxred_C"/>
    <property type="match status" value="1"/>
</dbReference>
<dbReference type="PANTHER" id="PTHR11552:SF147">
    <property type="entry name" value="CHOLINE DEHYDROGENASE, MITOCHONDRIAL"/>
    <property type="match status" value="1"/>
</dbReference>
<evidence type="ECO:0000256" key="1">
    <source>
        <dbReference type="ARBA" id="ARBA00010790"/>
    </source>
</evidence>
<evidence type="ECO:0000259" key="2">
    <source>
        <dbReference type="Pfam" id="PF05199"/>
    </source>
</evidence>
<dbReference type="SUPFAM" id="SSF54373">
    <property type="entry name" value="FAD-linked reductases, C-terminal domain"/>
    <property type="match status" value="1"/>
</dbReference>
<feature type="domain" description="Glucose-methanol-choline oxidoreductase C-terminal" evidence="2">
    <location>
        <begin position="3"/>
        <end position="133"/>
    </location>
</feature>
<evidence type="ECO:0000313" key="3">
    <source>
        <dbReference type="EMBL" id="CAE0240018.1"/>
    </source>
</evidence>
<dbReference type="InterPro" id="IPR007867">
    <property type="entry name" value="GMC_OxRtase_C"/>
</dbReference>
<dbReference type="InterPro" id="IPR012132">
    <property type="entry name" value="GMC_OxRdtase"/>
</dbReference>
<sequence length="149" mass="16659">MWIESADPAIPPCIDPNYLHDTYDVEVLMDGMKTVREIASQPELQKAGVQEIIDETILHNPSSAEYMEEYVRKSAITIYHPIGTCKMGRVDDESTVVDERLRVKGFQNLRVADASVMPFIISGNTNAATVMIGEKAADLIKEDALRRPH</sequence>
<dbReference type="GO" id="GO:0016614">
    <property type="term" value="F:oxidoreductase activity, acting on CH-OH group of donors"/>
    <property type="evidence" value="ECO:0007669"/>
    <property type="project" value="InterPro"/>
</dbReference>
<dbReference type="GO" id="GO:0050660">
    <property type="term" value="F:flavin adenine dinucleotide binding"/>
    <property type="evidence" value="ECO:0007669"/>
    <property type="project" value="InterPro"/>
</dbReference>
<dbReference type="EMBL" id="HBIB01003486">
    <property type="protein sequence ID" value="CAE0240018.1"/>
    <property type="molecule type" value="Transcribed_RNA"/>
</dbReference>
<accession>A0A7S3CXA1</accession>
<dbReference type="SUPFAM" id="SSF51905">
    <property type="entry name" value="FAD/NAD(P)-binding domain"/>
    <property type="match status" value="1"/>
</dbReference>
<name>A0A7S3CXA1_9EUKA</name>
<dbReference type="InterPro" id="IPR036188">
    <property type="entry name" value="FAD/NAD-bd_sf"/>
</dbReference>
<dbReference type="PANTHER" id="PTHR11552">
    <property type="entry name" value="GLUCOSE-METHANOL-CHOLINE GMC OXIDOREDUCTASE"/>
    <property type="match status" value="1"/>
</dbReference>
<comment type="similarity">
    <text evidence="1">Belongs to the GMC oxidoreductase family.</text>
</comment>
<dbReference type="Gene3D" id="3.50.50.60">
    <property type="entry name" value="FAD/NAD(P)-binding domain"/>
    <property type="match status" value="1"/>
</dbReference>
<proteinExistence type="inferred from homology"/>
<protein>
    <recommendedName>
        <fullName evidence="2">Glucose-methanol-choline oxidoreductase C-terminal domain-containing protein</fullName>
    </recommendedName>
</protein>
<gene>
    <name evidence="3" type="ORF">PBIL07802_LOCUS2171</name>
</gene>
<organism evidence="3">
    <name type="scientific">Palpitomonas bilix</name>
    <dbReference type="NCBI Taxonomy" id="652834"/>
    <lineage>
        <taxon>Eukaryota</taxon>
        <taxon>Eukaryota incertae sedis</taxon>
    </lineage>
</organism>
<dbReference type="AlphaFoldDB" id="A0A7S3CXA1"/>